<dbReference type="InterPro" id="IPR027417">
    <property type="entry name" value="P-loop_NTPase"/>
</dbReference>
<dbReference type="Gene3D" id="3.40.50.300">
    <property type="entry name" value="P-loop containing nucleotide triphosphate hydrolases"/>
    <property type="match status" value="2"/>
</dbReference>
<evidence type="ECO:0000256" key="8">
    <source>
        <dbReference type="ARBA" id="ARBA00022840"/>
    </source>
</evidence>
<dbReference type="RefSeq" id="XP_066806223.1">
    <property type="nucleotide sequence ID" value="XM_066943681.1"/>
</dbReference>
<dbReference type="GO" id="GO:0004386">
    <property type="term" value="F:helicase activity"/>
    <property type="evidence" value="ECO:0007669"/>
    <property type="project" value="UniProtKB-KW"/>
</dbReference>
<dbReference type="GO" id="GO:0005634">
    <property type="term" value="C:nucleus"/>
    <property type="evidence" value="ECO:0007669"/>
    <property type="project" value="TreeGrafter"/>
</dbReference>
<dbReference type="Pfam" id="PF00097">
    <property type="entry name" value="zf-C3HC4"/>
    <property type="match status" value="1"/>
</dbReference>
<evidence type="ECO:0000256" key="3">
    <source>
        <dbReference type="ARBA" id="ARBA00022741"/>
    </source>
</evidence>
<protein>
    <recommendedName>
        <fullName evidence="16">DNA repair protein RAD5</fullName>
    </recommendedName>
</protein>
<keyword evidence="7" id="KW-0862">Zinc</keyword>
<comment type="caution">
    <text evidence="14">The sequence shown here is derived from an EMBL/GenBank/DDBJ whole genome shotgun (WGS) entry which is preliminary data.</text>
</comment>
<reference evidence="14 15" key="1">
    <citation type="journal article" date="2024" name="bioRxiv">
        <title>Comparative genomics of Cryptococcus and Kwoniella reveals pathogenesis evolution and contrasting karyotype dynamics via intercentromeric recombination or chromosome fusion.</title>
        <authorList>
            <person name="Coelho M.A."/>
            <person name="David-Palma M."/>
            <person name="Shea T."/>
            <person name="Bowers K."/>
            <person name="McGinley-Smith S."/>
            <person name="Mohammad A.W."/>
            <person name="Gnirke A."/>
            <person name="Yurkov A.M."/>
            <person name="Nowrousian M."/>
            <person name="Sun S."/>
            <person name="Cuomo C.A."/>
            <person name="Heitman J."/>
        </authorList>
    </citation>
    <scope>NUCLEOTIDE SEQUENCE [LARGE SCALE GENOMIC DNA]</scope>
    <source>
        <strain evidence="14 15">CBS 13917</strain>
    </source>
</reference>
<sequence>MSAQVVEELARKTLGLDEEPDKPTPEFYLDLFARHVKECPRDTNFILELAEPKKKGSTLGGNGFGVVTCMEDYCWKEVLLSADPFRPEGGKLDGFGSFSDYQDHCKHVLHIKGRNERCTRLGIPLEPIKQSYSDPTSSSSALPRPPPHTLSISDRYHFPSFDPHPPSSASYRSQPLAGPSSQSSSSYVRHPSSPPLFQSASSSRMGQRLSSPDTEPKPGHSLSNNPSSSFSTHRGSAMDDAIYLSDTDSEVLALTDSEVPAQYKKFTNKDNPIPLSDDDEDDFPSSHFLPEGKGAVRHPTSQSSSSSRLPLAPIFQVPRVKSEKEKGKGQEKDGVAMEKDGSSNSLTARQKSFDELFGSKAQSKSTSRPAPKHVASSSMMPSQNQDQTTGIFGRLQAINAASAAAVAAAPIEPTNMKYMDKVKLYEDEYRLLMLQRGKYGTHIDHLVVQRLNAIVIAKGQITGDYIDPPEHLTRLFPHIREHLQDEKAKLSKIRHNGSLQHGTNRPNGFPGVIPETQPYLDPYAMPGAYATNGMVSHQSIDEMNQAMGMYQYPPTGNPAFGNDMSDDEDDPFGMASYGYGHRPMTNEGLAQFFDENLKDFLEDTTVDESLQALGLNALTDHLPGLVIQLMPHQVLGVSFMMEKEKNQKYRGGINGDSMGLGKTVQSIALMAANPSQDRRVKTTLIVAPLALLSQWKNEIESKTTPGLMRVLIYHGQKRVKSANNMKQYDVVMTTYGTLTSEFGSEHKHKKKVRIDDPDASEEDEQYTVTRKQGPLMKVKWYRVILDEAHQIRNKNTRATKACFALNSHLRWSLTGTLIMNSLDDIYPHLHFLQISPSKEWEHFRDSISKVQRRSPKLATKRVQAILRTCCIRRNKESTLNGKKLLELPPKTTEVVTLGFTDEERQIYTAIENKFQVKFNSFLKKGTVMKHYSIMLVMLMRLRQLTCHPWLLRRNPQDGLDPRDVLVTDEDLLAGVNAPRGDNISEQARAHTLYGQEFVEKVKKMLADRQTLLERAAPNDDDAQAEGQCSVCFDQFVDEQVTPCCHSFCATCLEDVFNAPTGNADMRDEDVQAGRRNCPLCRAVIDRNRVFRAEAFMPQMEEDDDDGSSSQAEEASEPDEAKREPQDDDDFEVSDKKKGKRRAIDDGGAGSLKKSKKGKEKASGAPEDTTGQMAMEDVLPSTKMEKLGALIDAINEEDSSQKIIVFSQFVQYIDLCGLYLGRRGVNYVSYVGSMKQEEREETIQKFNRPAEEEGSPRVILMSLKCGGVGLNLCAANHVICLDLAWNAATENQAVDRAHRIGQTKEVKVHRLVIENTVEQRIMALQESKQALSDGAMGEGGGGRLGRLSVNDLIKLFGVDAREG</sequence>
<keyword evidence="2" id="KW-0479">Metal-binding</keyword>
<dbReference type="InterPro" id="IPR049730">
    <property type="entry name" value="SNF2/RAD54-like_C"/>
</dbReference>
<dbReference type="Gene3D" id="3.40.50.10810">
    <property type="entry name" value="Tandem AAA-ATPase domain"/>
    <property type="match status" value="1"/>
</dbReference>
<dbReference type="SMART" id="SM00487">
    <property type="entry name" value="DEXDc"/>
    <property type="match status" value="1"/>
</dbReference>
<feature type="region of interest" description="Disordered" evidence="10">
    <location>
        <begin position="127"/>
        <end position="234"/>
    </location>
</feature>
<evidence type="ECO:0000256" key="9">
    <source>
        <dbReference type="PROSITE-ProRule" id="PRU00175"/>
    </source>
</evidence>
<accession>A0AAW0Z769</accession>
<dbReference type="SUPFAM" id="SSF57850">
    <property type="entry name" value="RING/U-box"/>
    <property type="match status" value="1"/>
</dbReference>
<evidence type="ECO:0000256" key="4">
    <source>
        <dbReference type="ARBA" id="ARBA00022771"/>
    </source>
</evidence>
<dbReference type="EMBL" id="JBCAWK010000001">
    <property type="protein sequence ID" value="KAK8869977.1"/>
    <property type="molecule type" value="Genomic_DNA"/>
</dbReference>
<dbReference type="GO" id="GO:0016787">
    <property type="term" value="F:hydrolase activity"/>
    <property type="evidence" value="ECO:0007669"/>
    <property type="project" value="UniProtKB-KW"/>
</dbReference>
<dbReference type="SMART" id="SM00490">
    <property type="entry name" value="HELICc"/>
    <property type="match status" value="1"/>
</dbReference>
<dbReference type="Pfam" id="PF00271">
    <property type="entry name" value="Helicase_C"/>
    <property type="match status" value="1"/>
</dbReference>
<dbReference type="InterPro" id="IPR050628">
    <property type="entry name" value="SNF2_RAD54_helicase_TF"/>
</dbReference>
<keyword evidence="5" id="KW-0378">Hydrolase</keyword>
<dbReference type="PROSITE" id="PS50089">
    <property type="entry name" value="ZF_RING_2"/>
    <property type="match status" value="1"/>
</dbReference>
<feature type="domain" description="RING-type" evidence="11">
    <location>
        <begin position="1028"/>
        <end position="1081"/>
    </location>
</feature>
<dbReference type="InterPro" id="IPR014001">
    <property type="entry name" value="Helicase_ATP-bd"/>
</dbReference>
<dbReference type="PROSITE" id="PS00518">
    <property type="entry name" value="ZF_RING_1"/>
    <property type="match status" value="1"/>
</dbReference>
<dbReference type="GO" id="GO:0008270">
    <property type="term" value="F:zinc ion binding"/>
    <property type="evidence" value="ECO:0007669"/>
    <property type="project" value="UniProtKB-KW"/>
</dbReference>
<dbReference type="Proteomes" id="UP001388673">
    <property type="component" value="Unassembled WGS sequence"/>
</dbReference>
<evidence type="ECO:0000259" key="13">
    <source>
        <dbReference type="PROSITE" id="PS51194"/>
    </source>
</evidence>
<dbReference type="PANTHER" id="PTHR45626">
    <property type="entry name" value="TRANSCRIPTION TERMINATION FACTOR 2-RELATED"/>
    <property type="match status" value="1"/>
</dbReference>
<organism evidence="14 15">
    <name type="scientific">Kwoniella newhampshirensis</name>
    <dbReference type="NCBI Taxonomy" id="1651941"/>
    <lineage>
        <taxon>Eukaryota</taxon>
        <taxon>Fungi</taxon>
        <taxon>Dikarya</taxon>
        <taxon>Basidiomycota</taxon>
        <taxon>Agaricomycotina</taxon>
        <taxon>Tremellomycetes</taxon>
        <taxon>Tremellales</taxon>
        <taxon>Cryptococcaceae</taxon>
        <taxon>Kwoniella</taxon>
    </lineage>
</organism>
<dbReference type="InterPro" id="IPR000330">
    <property type="entry name" value="SNF2_N"/>
</dbReference>
<keyword evidence="4 9" id="KW-0863">Zinc-finger</keyword>
<evidence type="ECO:0000256" key="2">
    <source>
        <dbReference type="ARBA" id="ARBA00022723"/>
    </source>
</evidence>
<evidence type="ECO:0000256" key="6">
    <source>
        <dbReference type="ARBA" id="ARBA00022806"/>
    </source>
</evidence>
<gene>
    <name evidence="14" type="ORF">IAR55_000547</name>
</gene>
<dbReference type="Gene3D" id="3.30.40.10">
    <property type="entry name" value="Zinc/RING finger domain, C3HC4 (zinc finger)"/>
    <property type="match status" value="1"/>
</dbReference>
<name>A0AAW0Z769_9TREE</name>
<dbReference type="Pfam" id="PF00176">
    <property type="entry name" value="SNF2-rel_dom"/>
    <property type="match status" value="1"/>
</dbReference>
<dbReference type="SMART" id="SM00184">
    <property type="entry name" value="RING"/>
    <property type="match status" value="1"/>
</dbReference>
<dbReference type="InterPro" id="IPR001650">
    <property type="entry name" value="Helicase_C-like"/>
</dbReference>
<dbReference type="CDD" id="cd18008">
    <property type="entry name" value="DEXDc_SHPRH-like"/>
    <property type="match status" value="1"/>
</dbReference>
<dbReference type="PROSITE" id="PS51192">
    <property type="entry name" value="HELICASE_ATP_BIND_1"/>
    <property type="match status" value="1"/>
</dbReference>
<feature type="region of interest" description="Disordered" evidence="10">
    <location>
        <begin position="1098"/>
        <end position="1173"/>
    </location>
</feature>
<evidence type="ECO:0000256" key="1">
    <source>
        <dbReference type="ARBA" id="ARBA00007025"/>
    </source>
</evidence>
<evidence type="ECO:0000259" key="12">
    <source>
        <dbReference type="PROSITE" id="PS51192"/>
    </source>
</evidence>
<comment type="similarity">
    <text evidence="1">Belongs to the SNF2/RAD54 helicase family.</text>
</comment>
<dbReference type="CDD" id="cd16449">
    <property type="entry name" value="RING-HC"/>
    <property type="match status" value="1"/>
</dbReference>
<evidence type="ECO:0000313" key="15">
    <source>
        <dbReference type="Proteomes" id="UP001388673"/>
    </source>
</evidence>
<evidence type="ECO:0000256" key="10">
    <source>
        <dbReference type="SAM" id="MobiDB-lite"/>
    </source>
</evidence>
<feature type="compositionally biased region" description="Polar residues" evidence="10">
    <location>
        <begin position="204"/>
        <end position="213"/>
    </location>
</feature>
<evidence type="ECO:0000313" key="14">
    <source>
        <dbReference type="EMBL" id="KAK8869977.1"/>
    </source>
</evidence>
<dbReference type="KEGG" id="kne:92177807"/>
<dbReference type="InterPro" id="IPR017907">
    <property type="entry name" value="Znf_RING_CS"/>
</dbReference>
<feature type="region of interest" description="Disordered" evidence="10">
    <location>
        <begin position="263"/>
        <end position="386"/>
    </location>
</feature>
<dbReference type="InterPro" id="IPR018957">
    <property type="entry name" value="Znf_C3HC4_RING-type"/>
</dbReference>
<feature type="domain" description="Helicase ATP-binding" evidence="12">
    <location>
        <begin position="643"/>
        <end position="835"/>
    </location>
</feature>
<feature type="compositionally biased region" description="Polar residues" evidence="10">
    <location>
        <begin position="375"/>
        <end position="386"/>
    </location>
</feature>
<dbReference type="CDD" id="cd18793">
    <property type="entry name" value="SF2_C_SNF"/>
    <property type="match status" value="1"/>
</dbReference>
<keyword evidence="8" id="KW-0067">ATP-binding</keyword>
<keyword evidence="3" id="KW-0547">Nucleotide-binding</keyword>
<dbReference type="InterPro" id="IPR001841">
    <property type="entry name" value="Znf_RING"/>
</dbReference>
<dbReference type="GO" id="GO:0008094">
    <property type="term" value="F:ATP-dependent activity, acting on DNA"/>
    <property type="evidence" value="ECO:0007669"/>
    <property type="project" value="TreeGrafter"/>
</dbReference>
<dbReference type="PANTHER" id="PTHR45626:SF16">
    <property type="entry name" value="ATP-DEPENDENT HELICASE ULS1"/>
    <property type="match status" value="1"/>
</dbReference>
<evidence type="ECO:0000259" key="11">
    <source>
        <dbReference type="PROSITE" id="PS50089"/>
    </source>
</evidence>
<feature type="compositionally biased region" description="Low complexity" evidence="10">
    <location>
        <begin position="167"/>
        <end position="203"/>
    </location>
</feature>
<dbReference type="FunFam" id="3.40.50.300:FF:002704">
    <property type="entry name" value="Unplaced genomic scaffold supercont1.17, whole genome shotgun sequence"/>
    <property type="match status" value="1"/>
</dbReference>
<feature type="domain" description="Helicase C-terminal" evidence="13">
    <location>
        <begin position="1185"/>
        <end position="1339"/>
    </location>
</feature>
<evidence type="ECO:0000256" key="5">
    <source>
        <dbReference type="ARBA" id="ARBA00022801"/>
    </source>
</evidence>
<evidence type="ECO:0000256" key="7">
    <source>
        <dbReference type="ARBA" id="ARBA00022833"/>
    </source>
</evidence>
<dbReference type="PROSITE" id="PS51194">
    <property type="entry name" value="HELICASE_CTER"/>
    <property type="match status" value="1"/>
</dbReference>
<keyword evidence="15" id="KW-1185">Reference proteome</keyword>
<feature type="compositionally biased region" description="Low complexity" evidence="10">
    <location>
        <begin position="221"/>
        <end position="231"/>
    </location>
</feature>
<evidence type="ECO:0008006" key="16">
    <source>
        <dbReference type="Google" id="ProtNLM"/>
    </source>
</evidence>
<dbReference type="InterPro" id="IPR013083">
    <property type="entry name" value="Znf_RING/FYVE/PHD"/>
</dbReference>
<dbReference type="InterPro" id="IPR038718">
    <property type="entry name" value="SNF2-like_sf"/>
</dbReference>
<dbReference type="GO" id="GO:0000724">
    <property type="term" value="P:double-strand break repair via homologous recombination"/>
    <property type="evidence" value="ECO:0007669"/>
    <property type="project" value="TreeGrafter"/>
</dbReference>
<dbReference type="SUPFAM" id="SSF52540">
    <property type="entry name" value="P-loop containing nucleoside triphosphate hydrolases"/>
    <property type="match status" value="2"/>
</dbReference>
<dbReference type="GO" id="GO:0005524">
    <property type="term" value="F:ATP binding"/>
    <property type="evidence" value="ECO:0007669"/>
    <property type="project" value="UniProtKB-KW"/>
</dbReference>
<proteinExistence type="inferred from homology"/>
<keyword evidence="6" id="KW-0347">Helicase</keyword>
<feature type="compositionally biased region" description="Basic and acidic residues" evidence="10">
    <location>
        <begin position="320"/>
        <end position="341"/>
    </location>
</feature>
<dbReference type="GeneID" id="92177807"/>
<dbReference type="GO" id="GO:0005737">
    <property type="term" value="C:cytoplasm"/>
    <property type="evidence" value="ECO:0007669"/>
    <property type="project" value="TreeGrafter"/>
</dbReference>
<feature type="compositionally biased region" description="Polar residues" evidence="10">
    <location>
        <begin position="130"/>
        <end position="141"/>
    </location>
</feature>